<sequence length="200" mass="23135">MVAEKVVDEIFESVKPYVNLRRAAIFLLVILLASPSGRDLFFIEYRGLYLQEGVGLFVESVAKSRFDISFFAFFICFLMAPHLSHVLAMITFRINDRLSYIDDFFKECEGDIDLDFDVLNERRRRFVRMATIIKSSLESLCSLYFCGILFLILSDDVYWAIYAGAVISGGLIFLIYVECTSKVVRDYARSVYLIRLKSER</sequence>
<dbReference type="AlphaFoldDB" id="A0A0X8HBD3"/>
<keyword evidence="1" id="KW-0812">Transmembrane</keyword>
<protein>
    <submittedName>
        <fullName evidence="2">Uncharacterized protein</fullName>
    </submittedName>
</protein>
<dbReference type="PATRIC" id="fig|507626.3.peg.258"/>
<proteinExistence type="predicted"/>
<feature type="transmembrane region" description="Helical" evidence="1">
    <location>
        <begin position="159"/>
        <end position="177"/>
    </location>
</feature>
<gene>
    <name evidence="2" type="ORF">LOKO_00263</name>
</gene>
<dbReference type="Proteomes" id="UP000063387">
    <property type="component" value="Chromosome"/>
</dbReference>
<feature type="transmembrane region" description="Helical" evidence="1">
    <location>
        <begin position="68"/>
        <end position="90"/>
    </location>
</feature>
<accession>A0A0X8HBD3</accession>
<organism evidence="2 3">
    <name type="scientific">Halomonas chromatireducens</name>
    <dbReference type="NCBI Taxonomy" id="507626"/>
    <lineage>
        <taxon>Bacteria</taxon>
        <taxon>Pseudomonadati</taxon>
        <taxon>Pseudomonadota</taxon>
        <taxon>Gammaproteobacteria</taxon>
        <taxon>Oceanospirillales</taxon>
        <taxon>Halomonadaceae</taxon>
        <taxon>Halomonas</taxon>
    </lineage>
</organism>
<evidence type="ECO:0000313" key="3">
    <source>
        <dbReference type="Proteomes" id="UP000063387"/>
    </source>
</evidence>
<feature type="transmembrane region" description="Helical" evidence="1">
    <location>
        <begin position="132"/>
        <end position="153"/>
    </location>
</feature>
<keyword evidence="1" id="KW-1133">Transmembrane helix</keyword>
<evidence type="ECO:0000256" key="1">
    <source>
        <dbReference type="SAM" id="Phobius"/>
    </source>
</evidence>
<evidence type="ECO:0000313" key="2">
    <source>
        <dbReference type="EMBL" id="AMC99359.1"/>
    </source>
</evidence>
<reference evidence="2 3" key="1">
    <citation type="journal article" date="2016" name="Genome Announc.">
        <title>Draft Genome Sequence of 'Halomonas chromatireducens' Strain AGD 8-3, a Haloalkaliphilic Chromate- and Selenite-Reducing Gammaproteobacterium.</title>
        <authorList>
            <person name="Sharko F.S."/>
            <person name="Shapovalova A.A."/>
            <person name="Tsygankova S.V."/>
            <person name="Komova A.V."/>
            <person name="Boulygina E.S."/>
            <person name="Teslyuk A.B."/>
            <person name="Gotovtsev P.M."/>
            <person name="Namsaraev Z.B."/>
            <person name="Khijniak T.V."/>
            <person name="Nedoluzhko A.V."/>
            <person name="Vasilov R.G."/>
        </authorList>
    </citation>
    <scope>NUCLEOTIDE SEQUENCE [LARGE SCALE GENOMIC DNA]</scope>
    <source>
        <strain evidence="2 3">AGD 8-3</strain>
    </source>
</reference>
<keyword evidence="3" id="KW-1185">Reference proteome</keyword>
<reference evidence="2 3" key="2">
    <citation type="submission" date="2016-02" db="EMBL/GenBank/DDBJ databases">
        <authorList>
            <person name="Wen L."/>
            <person name="He K."/>
            <person name="Yang H."/>
        </authorList>
    </citation>
    <scope>NUCLEOTIDE SEQUENCE [LARGE SCALE GENOMIC DNA]</scope>
    <source>
        <strain evidence="2 3">AGD 8-3</strain>
    </source>
</reference>
<feature type="transmembrane region" description="Helical" evidence="1">
    <location>
        <begin position="25"/>
        <end position="48"/>
    </location>
</feature>
<dbReference type="EMBL" id="CP014226">
    <property type="protein sequence ID" value="AMC99359.1"/>
    <property type="molecule type" value="Genomic_DNA"/>
</dbReference>
<name>A0A0X8HBD3_9GAMM</name>
<dbReference type="RefSeq" id="WP_066444014.1">
    <property type="nucleotide sequence ID" value="NZ_CP014226.1"/>
</dbReference>
<dbReference type="KEGG" id="hco:LOKO_00263"/>
<keyword evidence="1" id="KW-0472">Membrane</keyword>